<keyword evidence="2" id="KW-0238">DNA-binding</keyword>
<dbReference type="InterPro" id="IPR009057">
    <property type="entry name" value="Homeodomain-like_sf"/>
</dbReference>
<gene>
    <name evidence="5" type="ORF">OVY01_19895</name>
</gene>
<accession>A0ABT3ZSE1</accession>
<dbReference type="Gene3D" id="1.10.10.60">
    <property type="entry name" value="Homeodomain-like"/>
    <property type="match status" value="1"/>
</dbReference>
<evidence type="ECO:0000256" key="1">
    <source>
        <dbReference type="ARBA" id="ARBA00023015"/>
    </source>
</evidence>
<dbReference type="InterPro" id="IPR050204">
    <property type="entry name" value="AraC_XylS_family_regulators"/>
</dbReference>
<dbReference type="EMBL" id="JAPMXC010000010">
    <property type="protein sequence ID" value="MCY0389412.1"/>
    <property type="molecule type" value="Genomic_DNA"/>
</dbReference>
<dbReference type="Pfam" id="PF12833">
    <property type="entry name" value="HTH_18"/>
    <property type="match status" value="1"/>
</dbReference>
<dbReference type="SUPFAM" id="SSF48452">
    <property type="entry name" value="TPR-like"/>
    <property type="match status" value="1"/>
</dbReference>
<organism evidence="5 6">
    <name type="scientific">Robbsia betulipollinis</name>
    <dbReference type="NCBI Taxonomy" id="2981849"/>
    <lineage>
        <taxon>Bacteria</taxon>
        <taxon>Pseudomonadati</taxon>
        <taxon>Pseudomonadota</taxon>
        <taxon>Betaproteobacteria</taxon>
        <taxon>Burkholderiales</taxon>
        <taxon>Burkholderiaceae</taxon>
        <taxon>Robbsia</taxon>
    </lineage>
</organism>
<evidence type="ECO:0000259" key="4">
    <source>
        <dbReference type="PROSITE" id="PS01124"/>
    </source>
</evidence>
<evidence type="ECO:0000313" key="6">
    <source>
        <dbReference type="Proteomes" id="UP001082899"/>
    </source>
</evidence>
<dbReference type="Gene3D" id="1.25.40.10">
    <property type="entry name" value="Tetratricopeptide repeat domain"/>
    <property type="match status" value="1"/>
</dbReference>
<evidence type="ECO:0000313" key="5">
    <source>
        <dbReference type="EMBL" id="MCY0389412.1"/>
    </source>
</evidence>
<dbReference type="RefSeq" id="WP_267849314.1">
    <property type="nucleotide sequence ID" value="NZ_JAPMXC010000010.1"/>
</dbReference>
<dbReference type="PROSITE" id="PS01124">
    <property type="entry name" value="HTH_ARAC_FAMILY_2"/>
    <property type="match status" value="1"/>
</dbReference>
<reference evidence="5" key="1">
    <citation type="submission" date="2022-11" db="EMBL/GenBank/DDBJ databases">
        <title>Robbsia betulipollinis sp. nov., isolated from pollen of birch (Betula pendula).</title>
        <authorList>
            <person name="Shi H."/>
            <person name="Ambika Manirajan B."/>
            <person name="Ratering S."/>
            <person name="Geissler-Plaum R."/>
            <person name="Schnell S."/>
        </authorList>
    </citation>
    <scope>NUCLEOTIDE SEQUENCE</scope>
    <source>
        <strain evidence="5">Bb-Pol-6</strain>
    </source>
</reference>
<keyword evidence="6" id="KW-1185">Reference proteome</keyword>
<dbReference type="SMART" id="SM00342">
    <property type="entry name" value="HTH_ARAC"/>
    <property type="match status" value="1"/>
</dbReference>
<evidence type="ECO:0000256" key="3">
    <source>
        <dbReference type="ARBA" id="ARBA00023163"/>
    </source>
</evidence>
<dbReference type="InterPro" id="IPR011990">
    <property type="entry name" value="TPR-like_helical_dom_sf"/>
</dbReference>
<dbReference type="InterPro" id="IPR018060">
    <property type="entry name" value="HTH_AraC"/>
</dbReference>
<proteinExistence type="predicted"/>
<dbReference type="SUPFAM" id="SSF46689">
    <property type="entry name" value="Homeodomain-like"/>
    <property type="match status" value="1"/>
</dbReference>
<keyword evidence="3" id="KW-0804">Transcription</keyword>
<keyword evidence="1" id="KW-0805">Transcription regulation</keyword>
<dbReference type="Proteomes" id="UP001082899">
    <property type="component" value="Unassembled WGS sequence"/>
</dbReference>
<protein>
    <submittedName>
        <fullName evidence="5">Helix-turn-helix transcriptional regulator</fullName>
    </submittedName>
</protein>
<comment type="caution">
    <text evidence="5">The sequence shown here is derived from an EMBL/GenBank/DDBJ whole genome shotgun (WGS) entry which is preliminary data.</text>
</comment>
<evidence type="ECO:0000256" key="2">
    <source>
        <dbReference type="ARBA" id="ARBA00023125"/>
    </source>
</evidence>
<sequence>MFSPLYFPLVAALAARHDTLVERLADGRIGDALAAAARLLESDSNHADADVIRLGADLRLAVDQTEDAEDGYRKTLRVMRTSHQLRALSCRDTGWLALFRHRAATALTCFSRVVAENQIAPDRRREARFALVVTLGELGRLNEMDEALDAFDADVADADADPRWREIAQLLRHDIAVQSHVRQSEPLADHVYWQSLQRDTTRGGDAAQETPPACALLRARYECLHNLRMLSHGNRDGYLGLDTHLRWAQQEGLIDYQRALRVEIAVAALSGGLSNLAEQVLQPVSEQARESGGRRLLEYLYCIAKVRRDQGRTQDWHRLYSRYALLALRATRDESRVATPYSVREAGRPDAPLDDVAARLPAKYRRAYRYLLANLERRDLSVREVAAEINVTERALQTAFKNFVGLTPTEVIRRRRMESIHAELSNQDHDGSVLDTAHRWGVMHRSTLVNGYRKYFDEVPSETLAR</sequence>
<feature type="domain" description="HTH araC/xylS-type" evidence="4">
    <location>
        <begin position="365"/>
        <end position="466"/>
    </location>
</feature>
<name>A0ABT3ZSE1_9BURK</name>
<dbReference type="PANTHER" id="PTHR46796">
    <property type="entry name" value="HTH-TYPE TRANSCRIPTIONAL ACTIVATOR RHAS-RELATED"/>
    <property type="match status" value="1"/>
</dbReference>
<dbReference type="PANTHER" id="PTHR46796:SF12">
    <property type="entry name" value="HTH-TYPE DNA-BINDING TRANSCRIPTIONAL ACTIVATOR EUTR"/>
    <property type="match status" value="1"/>
</dbReference>